<dbReference type="STRING" id="862515.HMPREF0658_1421"/>
<keyword evidence="2" id="KW-0732">Signal</keyword>
<feature type="signal peptide" evidence="2">
    <location>
        <begin position="1"/>
        <end position="28"/>
    </location>
</feature>
<organism evidence="3 4">
    <name type="scientific">Hoylesella marshii DSM 16973 = JCM 13450</name>
    <dbReference type="NCBI Taxonomy" id="862515"/>
    <lineage>
        <taxon>Bacteria</taxon>
        <taxon>Pseudomonadati</taxon>
        <taxon>Bacteroidota</taxon>
        <taxon>Bacteroidia</taxon>
        <taxon>Bacteroidales</taxon>
        <taxon>Prevotellaceae</taxon>
        <taxon>Hoylesella</taxon>
    </lineage>
</organism>
<sequence length="497" mass="55684">MMKKTFLASAASKVFALATVFMMSIALASCGGDGKDNPAPDPGPNPGPNPDPGSELPLPKDKTVHFDDREFPIKLAEYEHLGGTMYNIHLYMGEKGMYASHKVVIHADMKHHFTGSKIDLSKKEGIHDGQYWGLEYYNRNGEPLLETWGDPSYTKNPIFNTGNLSIRGKVAEGVEILLLNGRFKDMKGKDRTMTLSYSGKITQEYENIPAEGYVTINTYSEESIKSGSFEDKDKGNYVLHFNIGSRKEKVVIFLNKDYHIGKRIDLTQKESSHSGSYWKVEYYDASGNLVASNSGDPNDTDSKPLKHGILDITGKVDGDLHVKLKSGTLQGKGENYNVNLHYRDKLTEILPDTPKSIAGTVNIDGENYIIWRSKSELDTPHTGSVKFLVTYYLRNKTDYPRAVIRMSEIHFGKRIDLSLPDANPGTMTFWEIRYYDENGKLVFDTSALDHKQHFKRGTLWITGNTITTINVGVDNGVVMGKDSKLHTFSMWANKAPK</sequence>
<dbReference type="BioCyc" id="PMAR862515-HMP:GMOO-1444-MONOMER"/>
<keyword evidence="4" id="KW-1185">Reference proteome</keyword>
<feature type="chain" id="PRO_5003138274" description="Lipoprotein" evidence="2">
    <location>
        <begin position="29"/>
        <end position="497"/>
    </location>
</feature>
<evidence type="ECO:0000256" key="2">
    <source>
        <dbReference type="SAM" id="SignalP"/>
    </source>
</evidence>
<dbReference type="Proteomes" id="UP000004394">
    <property type="component" value="Unassembled WGS sequence"/>
</dbReference>
<dbReference type="HOGENOM" id="CLU_548420_0_0_10"/>
<feature type="region of interest" description="Disordered" evidence="1">
    <location>
        <begin position="33"/>
        <end position="62"/>
    </location>
</feature>
<gene>
    <name evidence="3" type="ORF">HMPREF0658_1421</name>
</gene>
<dbReference type="EMBL" id="AEEI01000049">
    <property type="protein sequence ID" value="EFM01586.1"/>
    <property type="molecule type" value="Genomic_DNA"/>
</dbReference>
<comment type="caution">
    <text evidence="3">The sequence shown here is derived from an EMBL/GenBank/DDBJ whole genome shotgun (WGS) entry which is preliminary data.</text>
</comment>
<dbReference type="PROSITE" id="PS51257">
    <property type="entry name" value="PROKAR_LIPOPROTEIN"/>
    <property type="match status" value="1"/>
</dbReference>
<evidence type="ECO:0000313" key="4">
    <source>
        <dbReference type="Proteomes" id="UP000004394"/>
    </source>
</evidence>
<feature type="compositionally biased region" description="Pro residues" evidence="1">
    <location>
        <begin position="39"/>
        <end position="51"/>
    </location>
</feature>
<dbReference type="AlphaFoldDB" id="E0NTB9"/>
<evidence type="ECO:0000313" key="3">
    <source>
        <dbReference type="EMBL" id="EFM01586.1"/>
    </source>
</evidence>
<protein>
    <recommendedName>
        <fullName evidence="5">Lipoprotein</fullName>
    </recommendedName>
</protein>
<accession>E0NTB9</accession>
<evidence type="ECO:0008006" key="5">
    <source>
        <dbReference type="Google" id="ProtNLM"/>
    </source>
</evidence>
<name>E0NTB9_9BACT</name>
<dbReference type="OrthoDB" id="1072684at2"/>
<evidence type="ECO:0000256" key="1">
    <source>
        <dbReference type="SAM" id="MobiDB-lite"/>
    </source>
</evidence>
<dbReference type="RefSeq" id="WP_006949522.1">
    <property type="nucleotide sequence ID" value="NZ_BAJI01000033.1"/>
</dbReference>
<proteinExistence type="predicted"/>
<reference evidence="3" key="1">
    <citation type="submission" date="2010-07" db="EMBL/GenBank/DDBJ databases">
        <authorList>
            <person name="Muzny D."/>
            <person name="Qin X."/>
            <person name="Deng J."/>
            <person name="Jiang H."/>
            <person name="Liu Y."/>
            <person name="Qu J."/>
            <person name="Song X.-Z."/>
            <person name="Zhang L."/>
            <person name="Thornton R."/>
            <person name="Coyle M."/>
            <person name="Francisco L."/>
            <person name="Jackson L."/>
            <person name="Javaid M."/>
            <person name="Korchina V."/>
            <person name="Kovar C."/>
            <person name="Mata R."/>
            <person name="Mathew T."/>
            <person name="Ngo R."/>
            <person name="Nguyen L."/>
            <person name="Nguyen N."/>
            <person name="Okwuonu G."/>
            <person name="Ongeri F."/>
            <person name="Pham C."/>
            <person name="Simmons D."/>
            <person name="Wilczek-Boney K."/>
            <person name="Hale W."/>
            <person name="Jakkamsetti A."/>
            <person name="Pham P."/>
            <person name="Ruth R."/>
            <person name="San Lucas F."/>
            <person name="Warren J."/>
            <person name="Zhang J."/>
            <person name="Zhao Z."/>
            <person name="Zhou C."/>
            <person name="Zhu D."/>
            <person name="Lee S."/>
            <person name="Bess C."/>
            <person name="Blankenburg K."/>
            <person name="Forbes L."/>
            <person name="Fu Q."/>
            <person name="Gubbala S."/>
            <person name="Hirani K."/>
            <person name="Jayaseelan J.C."/>
            <person name="Lara F."/>
            <person name="Munidasa M."/>
            <person name="Palculict T."/>
            <person name="Patil S."/>
            <person name="Pu L.-L."/>
            <person name="Saada N."/>
            <person name="Tang L."/>
            <person name="Weissenberger G."/>
            <person name="Zhu Y."/>
            <person name="Hemphill L."/>
            <person name="Shang Y."/>
            <person name="Youmans B."/>
            <person name="Ayvaz T."/>
            <person name="Ross M."/>
            <person name="Santibanez J."/>
            <person name="Aqrawi P."/>
            <person name="Gross S."/>
            <person name="Joshi V."/>
            <person name="Fowler G."/>
            <person name="Nazareth L."/>
            <person name="Reid J."/>
            <person name="Worley K."/>
            <person name="Petrosino J."/>
            <person name="Highlander S."/>
            <person name="Gibbs R."/>
        </authorList>
    </citation>
    <scope>NUCLEOTIDE SEQUENCE [LARGE SCALE GENOMIC DNA]</scope>
    <source>
        <strain evidence="3">DSM 16973</strain>
    </source>
</reference>